<dbReference type="STRING" id="2316362.A0A4Q2DWT6"/>
<dbReference type="Gene3D" id="1.10.472.10">
    <property type="entry name" value="Cyclin-like"/>
    <property type="match status" value="2"/>
</dbReference>
<dbReference type="SUPFAM" id="SSF47954">
    <property type="entry name" value="Cyclin-like"/>
    <property type="match status" value="2"/>
</dbReference>
<organism evidence="4 5">
    <name type="scientific">Candolleomyces aberdarensis</name>
    <dbReference type="NCBI Taxonomy" id="2316362"/>
    <lineage>
        <taxon>Eukaryota</taxon>
        <taxon>Fungi</taxon>
        <taxon>Dikarya</taxon>
        <taxon>Basidiomycota</taxon>
        <taxon>Agaricomycotina</taxon>
        <taxon>Agaricomycetes</taxon>
        <taxon>Agaricomycetidae</taxon>
        <taxon>Agaricales</taxon>
        <taxon>Agaricineae</taxon>
        <taxon>Psathyrellaceae</taxon>
        <taxon>Candolleomyces</taxon>
    </lineage>
</organism>
<dbReference type="Pfam" id="PF16899">
    <property type="entry name" value="Cyclin_C_2"/>
    <property type="match status" value="1"/>
</dbReference>
<keyword evidence="1" id="KW-0195">Cyclin</keyword>
<dbReference type="InterPro" id="IPR043198">
    <property type="entry name" value="Cyclin/Ssn8"/>
</dbReference>
<dbReference type="PANTHER" id="PTHR10026">
    <property type="entry name" value="CYCLIN"/>
    <property type="match status" value="1"/>
</dbReference>
<dbReference type="InterPro" id="IPR036915">
    <property type="entry name" value="Cyclin-like_sf"/>
</dbReference>
<sequence>MAAPQEEAPATKGPKQPLYHASTQFRNWRFSFEGLAQVRGSMNEAAVAAIRRKIEADEVLHVAIAAPGSSSNLSFLSADEEVVLVKLYLTKITQLCGMFRFPEEVEATGITYLKRFYLRNTVMDWHPKNVMCASILSAAIRISDRDDRLTALFLATKTSNFPISLETYTKHIPKTVPNDVLELEFLVAQSLAFEFAVWHAHRALWGIWLDVQTLPDLPVKLDTEIYHAALAHVRASRLTDAELVFAPPQIALAAFSLAAPDIASRWLDSKNSGEHRMNPNVIEEIKTLILSQGHPPEIEAVREVDRRLKLCKNPEKVPGSKAYLAKKAEEERKAEEKRAKKADSVQKAMAGEGDPFGNELKKSHTALVDYDDDDDD</sequence>
<dbReference type="EMBL" id="SDEE01000014">
    <property type="protein sequence ID" value="RXW24799.1"/>
    <property type="molecule type" value="Genomic_DNA"/>
</dbReference>
<comment type="caution">
    <text evidence="4">The sequence shown here is derived from an EMBL/GenBank/DDBJ whole genome shotgun (WGS) entry which is preliminary data.</text>
</comment>
<dbReference type="AlphaFoldDB" id="A0A4Q2DWT6"/>
<dbReference type="Proteomes" id="UP000290288">
    <property type="component" value="Unassembled WGS sequence"/>
</dbReference>
<dbReference type="OrthoDB" id="340962at2759"/>
<accession>A0A4Q2DWT6</accession>
<name>A0A4Q2DWT6_9AGAR</name>
<evidence type="ECO:0000256" key="1">
    <source>
        <dbReference type="ARBA" id="ARBA00023127"/>
    </source>
</evidence>
<dbReference type="CDD" id="cd20524">
    <property type="entry name" value="CYCLIN_CCNH_rpt1"/>
    <property type="match status" value="1"/>
</dbReference>
<gene>
    <name evidence="4" type="ORF">EST38_g1066</name>
</gene>
<reference evidence="4 5" key="1">
    <citation type="submission" date="2019-01" db="EMBL/GenBank/DDBJ databases">
        <title>Draft genome sequence of Psathyrella aberdarensis IHI B618.</title>
        <authorList>
            <person name="Buettner E."/>
            <person name="Kellner H."/>
        </authorList>
    </citation>
    <scope>NUCLEOTIDE SEQUENCE [LARGE SCALE GENOMIC DNA]</scope>
    <source>
        <strain evidence="4 5">IHI B618</strain>
    </source>
</reference>
<evidence type="ECO:0000313" key="4">
    <source>
        <dbReference type="EMBL" id="RXW24799.1"/>
    </source>
</evidence>
<proteinExistence type="predicted"/>
<evidence type="ECO:0000256" key="2">
    <source>
        <dbReference type="SAM" id="MobiDB-lite"/>
    </source>
</evidence>
<protein>
    <recommendedName>
        <fullName evidence="3">Cyclin C-terminal domain-containing protein</fullName>
    </recommendedName>
</protein>
<dbReference type="CDD" id="cd20525">
    <property type="entry name" value="CYCLIN_CCNH_rpt2"/>
    <property type="match status" value="1"/>
</dbReference>
<dbReference type="GO" id="GO:0006357">
    <property type="term" value="P:regulation of transcription by RNA polymerase II"/>
    <property type="evidence" value="ECO:0007669"/>
    <property type="project" value="InterPro"/>
</dbReference>
<dbReference type="InterPro" id="IPR031658">
    <property type="entry name" value="Cyclin_C_2"/>
</dbReference>
<evidence type="ECO:0000259" key="3">
    <source>
        <dbReference type="Pfam" id="PF16899"/>
    </source>
</evidence>
<feature type="compositionally biased region" description="Basic and acidic residues" evidence="2">
    <location>
        <begin position="326"/>
        <end position="344"/>
    </location>
</feature>
<feature type="domain" description="Cyclin C-terminal" evidence="3">
    <location>
        <begin position="199"/>
        <end position="287"/>
    </location>
</feature>
<feature type="region of interest" description="Disordered" evidence="2">
    <location>
        <begin position="322"/>
        <end position="376"/>
    </location>
</feature>
<dbReference type="GO" id="GO:0016538">
    <property type="term" value="F:cyclin-dependent protein serine/threonine kinase regulator activity"/>
    <property type="evidence" value="ECO:0007669"/>
    <property type="project" value="InterPro"/>
</dbReference>
<evidence type="ECO:0000313" key="5">
    <source>
        <dbReference type="Proteomes" id="UP000290288"/>
    </source>
</evidence>
<keyword evidence="5" id="KW-1185">Reference proteome</keyword>